<dbReference type="AlphaFoldDB" id="A0A5J4NLW6"/>
<name>A0A5J4NLW6_9TREM</name>
<keyword evidence="3" id="KW-0677">Repeat</keyword>
<evidence type="ECO:0000259" key="5">
    <source>
        <dbReference type="PROSITE" id="PS50222"/>
    </source>
</evidence>
<evidence type="ECO:0000256" key="3">
    <source>
        <dbReference type="ARBA" id="ARBA00022737"/>
    </source>
</evidence>
<dbReference type="Pfam" id="PF00036">
    <property type="entry name" value="EF-hand_1"/>
    <property type="match status" value="1"/>
</dbReference>
<dbReference type="InterPro" id="IPR018247">
    <property type="entry name" value="EF_Hand_1_Ca_BS"/>
</dbReference>
<dbReference type="InterPro" id="IPR011992">
    <property type="entry name" value="EF-hand-dom_pair"/>
</dbReference>
<dbReference type="CDD" id="cd00051">
    <property type="entry name" value="EFh"/>
    <property type="match status" value="2"/>
</dbReference>
<dbReference type="InterPro" id="IPR002048">
    <property type="entry name" value="EF_hand_dom"/>
</dbReference>
<feature type="domain" description="EF-hand" evidence="5">
    <location>
        <begin position="117"/>
        <end position="152"/>
    </location>
</feature>
<evidence type="ECO:0000256" key="4">
    <source>
        <dbReference type="ARBA" id="ARBA00022837"/>
    </source>
</evidence>
<dbReference type="PROSITE" id="PS00018">
    <property type="entry name" value="EF_HAND_1"/>
    <property type="match status" value="3"/>
</dbReference>
<keyword evidence="7" id="KW-1185">Reference proteome</keyword>
<dbReference type="SUPFAM" id="SSF47473">
    <property type="entry name" value="EF-hand"/>
    <property type="match status" value="1"/>
</dbReference>
<evidence type="ECO:0000313" key="6">
    <source>
        <dbReference type="EMBL" id="KAA3676617.1"/>
    </source>
</evidence>
<reference evidence="6 7" key="1">
    <citation type="journal article" date="2019" name="Gigascience">
        <title>Whole-genome sequence of the oriental lung fluke Paragonimus westermani.</title>
        <authorList>
            <person name="Oey H."/>
            <person name="Zakrzewski M."/>
            <person name="Narain K."/>
            <person name="Devi K.R."/>
            <person name="Agatsuma T."/>
            <person name="Nawaratna S."/>
            <person name="Gobert G.N."/>
            <person name="Jones M.K."/>
            <person name="Ragan M.A."/>
            <person name="McManus D.P."/>
            <person name="Krause L."/>
        </authorList>
    </citation>
    <scope>NUCLEOTIDE SEQUENCE [LARGE SCALE GENOMIC DNA]</scope>
    <source>
        <strain evidence="6 7">IND2009</strain>
    </source>
</reference>
<dbReference type="PANTHER" id="PTHR23055">
    <property type="entry name" value="CALCIUM BINDING PROTEINS"/>
    <property type="match status" value="1"/>
</dbReference>
<dbReference type="PRINTS" id="PR00450">
    <property type="entry name" value="RECOVERIN"/>
</dbReference>
<accession>A0A5J4NLW6</accession>
<dbReference type="PROSITE" id="PS50222">
    <property type="entry name" value="EF_HAND_2"/>
    <property type="match status" value="3"/>
</dbReference>
<dbReference type="Proteomes" id="UP000324629">
    <property type="component" value="Unassembled WGS sequence"/>
</dbReference>
<dbReference type="InterPro" id="IPR028846">
    <property type="entry name" value="Recoverin"/>
</dbReference>
<comment type="caution">
    <text evidence="6">The sequence shown here is derived from an EMBL/GenBank/DDBJ whole genome shotgun (WGS) entry which is preliminary data.</text>
</comment>
<feature type="domain" description="EF-hand" evidence="5">
    <location>
        <begin position="163"/>
        <end position="198"/>
    </location>
</feature>
<keyword evidence="4" id="KW-0106">Calcium</keyword>
<evidence type="ECO:0000256" key="2">
    <source>
        <dbReference type="ARBA" id="ARBA00022723"/>
    </source>
</evidence>
<comment type="similarity">
    <text evidence="1">Belongs to the recoverin family.</text>
</comment>
<dbReference type="Gene3D" id="1.10.238.10">
    <property type="entry name" value="EF-hand"/>
    <property type="match status" value="1"/>
</dbReference>
<dbReference type="GO" id="GO:0005509">
    <property type="term" value="F:calcium ion binding"/>
    <property type="evidence" value="ECO:0007669"/>
    <property type="project" value="InterPro"/>
</dbReference>
<dbReference type="SMART" id="SM00054">
    <property type="entry name" value="EFh"/>
    <property type="match status" value="3"/>
</dbReference>
<keyword evidence="2" id="KW-0479">Metal-binding</keyword>
<feature type="domain" description="EF-hand" evidence="5">
    <location>
        <begin position="81"/>
        <end position="116"/>
    </location>
</feature>
<dbReference type="FunFam" id="1.10.238.10:FF:000009">
    <property type="entry name" value="Visinin-like protein 1"/>
    <property type="match status" value="1"/>
</dbReference>
<evidence type="ECO:0000256" key="1">
    <source>
        <dbReference type="ARBA" id="ARBA00006049"/>
    </source>
</evidence>
<dbReference type="Pfam" id="PF13499">
    <property type="entry name" value="EF-hand_7"/>
    <property type="match status" value="1"/>
</dbReference>
<evidence type="ECO:0000313" key="7">
    <source>
        <dbReference type="Proteomes" id="UP000324629"/>
    </source>
</evidence>
<dbReference type="EMBL" id="QNGE01001894">
    <property type="protein sequence ID" value="KAA3676617.1"/>
    <property type="molecule type" value="Genomic_DNA"/>
</dbReference>
<organism evidence="6 7">
    <name type="scientific">Paragonimus westermani</name>
    <dbReference type="NCBI Taxonomy" id="34504"/>
    <lineage>
        <taxon>Eukaryota</taxon>
        <taxon>Metazoa</taxon>
        <taxon>Spiralia</taxon>
        <taxon>Lophotrochozoa</taxon>
        <taxon>Platyhelminthes</taxon>
        <taxon>Trematoda</taxon>
        <taxon>Digenea</taxon>
        <taxon>Plagiorchiida</taxon>
        <taxon>Troglotremata</taxon>
        <taxon>Troglotrematidae</taxon>
        <taxon>Paragonimus</taxon>
    </lineage>
</organism>
<protein>
    <recommendedName>
        <fullName evidence="5">EF-hand domain-containing protein</fullName>
    </recommendedName>
</protein>
<gene>
    <name evidence="6" type="ORF">DEA37_0008519</name>
</gene>
<sequence length="209" mass="23955">MIKLVAVMASTKPQHCKLLRQYTVMLQERVDLAQIARSRNSERLLALPRSVRFRLQRDCPSGQLSKKKFIEVYSGFFPDGNAEEFCTHVFRTFDKDNSGRIDFKEFLLAINITSGGDPEEKLEWAYQMYDIDGNGTIERTEMVEIIRAIYSMLGTDSNMVDLSPEARAEEIFEKMDENGDGVLTRDEFMKGCMEDSQLKAMLLADEPVE</sequence>
<dbReference type="PANTHER" id="PTHR23055:SF69">
    <property type="entry name" value="NEURONAL CALCIUM SENSOR 2"/>
    <property type="match status" value="1"/>
</dbReference>
<proteinExistence type="inferred from homology"/>